<dbReference type="GO" id="GO:0008113">
    <property type="term" value="F:peptide-methionine (S)-S-oxide reductase activity"/>
    <property type="evidence" value="ECO:0007669"/>
    <property type="project" value="UniProtKB-UniRule"/>
</dbReference>
<keyword evidence="8" id="KW-1185">Reference proteome</keyword>
<protein>
    <recommendedName>
        <fullName evidence="4">Peptide methionine sulfoxide reductase MsrA</fullName>
        <shortName evidence="4">Protein-methionine-S-oxide reductase</shortName>
        <ecNumber evidence="4">1.8.4.11</ecNumber>
    </recommendedName>
    <alternativeName>
        <fullName evidence="4">Peptide-methionine (S)-S-oxide reductase</fullName>
        <shortName evidence="4">Peptide Met(O) reductase</shortName>
    </alternativeName>
</protein>
<dbReference type="EMBL" id="SMFM01000004">
    <property type="protein sequence ID" value="TDD76005.1"/>
    <property type="molecule type" value="Genomic_DNA"/>
</dbReference>
<evidence type="ECO:0000256" key="3">
    <source>
        <dbReference type="ARBA" id="ARBA00048782"/>
    </source>
</evidence>
<dbReference type="InterPro" id="IPR002569">
    <property type="entry name" value="Met_Sox_Rdtase_MsrA_dom"/>
</dbReference>
<gene>
    <name evidence="4 7" type="primary">msrA</name>
    <name evidence="7" type="ORF">E0F89_10625</name>
</gene>
<dbReference type="GO" id="GO:0033744">
    <property type="term" value="F:L-methionine:thioredoxin-disulfide S-oxidoreductase activity"/>
    <property type="evidence" value="ECO:0007669"/>
    <property type="project" value="RHEA"/>
</dbReference>
<organism evidence="7 8">
    <name type="scientific">Flavobacterium caseinilyticum</name>
    <dbReference type="NCBI Taxonomy" id="2541732"/>
    <lineage>
        <taxon>Bacteria</taxon>
        <taxon>Pseudomonadati</taxon>
        <taxon>Bacteroidota</taxon>
        <taxon>Flavobacteriia</taxon>
        <taxon>Flavobacteriales</taxon>
        <taxon>Flavobacteriaceae</taxon>
        <taxon>Flavobacterium</taxon>
    </lineage>
</organism>
<evidence type="ECO:0000313" key="7">
    <source>
        <dbReference type="EMBL" id="TDD76005.1"/>
    </source>
</evidence>
<keyword evidence="5" id="KW-0732">Signal</keyword>
<dbReference type="Pfam" id="PF01625">
    <property type="entry name" value="PMSR"/>
    <property type="match status" value="1"/>
</dbReference>
<proteinExistence type="inferred from homology"/>
<evidence type="ECO:0000256" key="4">
    <source>
        <dbReference type="HAMAP-Rule" id="MF_01401"/>
    </source>
</evidence>
<dbReference type="EC" id="1.8.4.11" evidence="4"/>
<dbReference type="OrthoDB" id="4174719at2"/>
<dbReference type="Proteomes" id="UP000295278">
    <property type="component" value="Unassembled WGS sequence"/>
</dbReference>
<comment type="similarity">
    <text evidence="4">Belongs to the MsrA Met sulfoxide reductase family.</text>
</comment>
<feature type="active site" evidence="4">
    <location>
        <position position="40"/>
    </location>
</feature>
<evidence type="ECO:0000259" key="6">
    <source>
        <dbReference type="Pfam" id="PF01625"/>
    </source>
</evidence>
<dbReference type="HAMAP" id="MF_01401">
    <property type="entry name" value="MsrA"/>
    <property type="match status" value="1"/>
</dbReference>
<evidence type="ECO:0000256" key="1">
    <source>
        <dbReference type="ARBA" id="ARBA00023002"/>
    </source>
</evidence>
<feature type="chain" id="PRO_5020729484" description="Peptide methionine sulfoxide reductase MsrA" evidence="5">
    <location>
        <begin position="22"/>
        <end position="208"/>
    </location>
</feature>
<evidence type="ECO:0000313" key="8">
    <source>
        <dbReference type="Proteomes" id="UP000295278"/>
    </source>
</evidence>
<evidence type="ECO:0000256" key="2">
    <source>
        <dbReference type="ARBA" id="ARBA00047806"/>
    </source>
</evidence>
<comment type="function">
    <text evidence="4">Has an important function as a repair enzyme for proteins that have been inactivated by oxidation. Catalyzes the reversible oxidation-reduction of methionine sulfoxide in proteins to methionine.</text>
</comment>
<evidence type="ECO:0000256" key="5">
    <source>
        <dbReference type="SAM" id="SignalP"/>
    </source>
</evidence>
<sequence length="208" mass="23499">MKNLFLIFLLTSVGMFGQNNATNKAAKKSTLETITLAGGCYWCVEAIYENLNGVQSAVSGYAGGKNGNPTYEDVSTGRTGYAEVVQLTYDTTVTNLDEIFKVFFTVHDPTTLNRQGADVGTQYRSAIFYKNQQQKNAAQNIINSLKNAKIYDDPIVTALEPLTKFYKAEQYHQNYYANNKTQPYCQMVIQPKMEKFEKLFKTKLKNKK</sequence>
<comment type="catalytic activity">
    <reaction evidence="2 4">
        <text>L-methionyl-[protein] + [thioredoxin]-disulfide + H2O = L-methionyl-(S)-S-oxide-[protein] + [thioredoxin]-dithiol</text>
        <dbReference type="Rhea" id="RHEA:14217"/>
        <dbReference type="Rhea" id="RHEA-COMP:10698"/>
        <dbReference type="Rhea" id="RHEA-COMP:10700"/>
        <dbReference type="Rhea" id="RHEA-COMP:12313"/>
        <dbReference type="Rhea" id="RHEA-COMP:12315"/>
        <dbReference type="ChEBI" id="CHEBI:15377"/>
        <dbReference type="ChEBI" id="CHEBI:16044"/>
        <dbReference type="ChEBI" id="CHEBI:29950"/>
        <dbReference type="ChEBI" id="CHEBI:44120"/>
        <dbReference type="ChEBI" id="CHEBI:50058"/>
        <dbReference type="EC" id="1.8.4.11"/>
    </reaction>
</comment>
<reference evidence="7 8" key="1">
    <citation type="submission" date="2019-03" db="EMBL/GenBank/DDBJ databases">
        <title>Flavobacterium AT-3-2 sp. nov., isolated from arctic soil.</title>
        <authorList>
            <person name="Chaudhary D.K."/>
        </authorList>
    </citation>
    <scope>NUCLEOTIDE SEQUENCE [LARGE SCALE GENOMIC DNA]</scope>
    <source>
        <strain evidence="7 8">AT-3-2</strain>
    </source>
</reference>
<keyword evidence="1 4" id="KW-0560">Oxidoreductase</keyword>
<comment type="catalytic activity">
    <reaction evidence="3 4">
        <text>[thioredoxin]-disulfide + L-methionine + H2O = L-methionine (S)-S-oxide + [thioredoxin]-dithiol</text>
        <dbReference type="Rhea" id="RHEA:19993"/>
        <dbReference type="Rhea" id="RHEA-COMP:10698"/>
        <dbReference type="Rhea" id="RHEA-COMP:10700"/>
        <dbReference type="ChEBI" id="CHEBI:15377"/>
        <dbReference type="ChEBI" id="CHEBI:29950"/>
        <dbReference type="ChEBI" id="CHEBI:50058"/>
        <dbReference type="ChEBI" id="CHEBI:57844"/>
        <dbReference type="ChEBI" id="CHEBI:58772"/>
        <dbReference type="EC" id="1.8.4.11"/>
    </reaction>
</comment>
<dbReference type="SUPFAM" id="SSF55068">
    <property type="entry name" value="Peptide methionine sulfoxide reductase"/>
    <property type="match status" value="1"/>
</dbReference>
<name>A0A4R5AUB3_9FLAO</name>
<dbReference type="RefSeq" id="WP_131909754.1">
    <property type="nucleotide sequence ID" value="NZ_SMFM01000004.1"/>
</dbReference>
<dbReference type="NCBIfam" id="TIGR00401">
    <property type="entry name" value="msrA"/>
    <property type="match status" value="1"/>
</dbReference>
<feature type="domain" description="Peptide methionine sulphoxide reductase MsrA" evidence="6">
    <location>
        <begin position="33"/>
        <end position="186"/>
    </location>
</feature>
<dbReference type="PANTHER" id="PTHR43774">
    <property type="entry name" value="PEPTIDE METHIONINE SULFOXIDE REDUCTASE"/>
    <property type="match status" value="1"/>
</dbReference>
<comment type="caution">
    <text evidence="7">The sequence shown here is derived from an EMBL/GenBank/DDBJ whole genome shotgun (WGS) entry which is preliminary data.</text>
</comment>
<dbReference type="InterPro" id="IPR036509">
    <property type="entry name" value="Met_Sox_Rdtase_MsrA_sf"/>
</dbReference>
<dbReference type="AlphaFoldDB" id="A0A4R5AUB3"/>
<feature type="signal peptide" evidence="5">
    <location>
        <begin position="1"/>
        <end position="21"/>
    </location>
</feature>
<accession>A0A4R5AUB3</accession>
<dbReference type="Gene3D" id="3.30.1060.10">
    <property type="entry name" value="Peptide methionine sulphoxide reductase MsrA"/>
    <property type="match status" value="1"/>
</dbReference>
<dbReference type="PANTHER" id="PTHR43774:SF1">
    <property type="entry name" value="PEPTIDE METHIONINE SULFOXIDE REDUCTASE MSRA 2"/>
    <property type="match status" value="1"/>
</dbReference>